<dbReference type="PROSITE" id="PS52004">
    <property type="entry name" value="KS3_2"/>
    <property type="match status" value="1"/>
</dbReference>
<feature type="domain" description="PKS/mFAS DH" evidence="15">
    <location>
        <begin position="1392"/>
        <end position="1669"/>
    </location>
</feature>
<evidence type="ECO:0000256" key="9">
    <source>
        <dbReference type="ARBA" id="ARBA00023268"/>
    </source>
</evidence>
<feature type="region of interest" description="N-terminal hotdog fold" evidence="11">
    <location>
        <begin position="1392"/>
        <end position="1518"/>
    </location>
</feature>
<dbReference type="InterPro" id="IPR016036">
    <property type="entry name" value="Malonyl_transacylase_ACP-bd"/>
</dbReference>
<dbReference type="InterPro" id="IPR016035">
    <property type="entry name" value="Acyl_Trfase/lysoPLipase"/>
</dbReference>
<evidence type="ECO:0000256" key="4">
    <source>
        <dbReference type="ARBA" id="ARBA00022598"/>
    </source>
</evidence>
<dbReference type="PROSITE" id="PS00012">
    <property type="entry name" value="PHOSPHOPANTETHEINE"/>
    <property type="match status" value="2"/>
</dbReference>
<dbReference type="GO" id="GO:0016874">
    <property type="term" value="F:ligase activity"/>
    <property type="evidence" value="ECO:0007669"/>
    <property type="project" value="UniProtKB-KW"/>
</dbReference>
<dbReference type="GO" id="GO:0004315">
    <property type="term" value="F:3-oxoacyl-[acyl-carrier-protein] synthase activity"/>
    <property type="evidence" value="ECO:0007669"/>
    <property type="project" value="InterPro"/>
</dbReference>
<dbReference type="Pfam" id="PF00698">
    <property type="entry name" value="Acyl_transf_1"/>
    <property type="match status" value="1"/>
</dbReference>
<dbReference type="Pfam" id="PF02801">
    <property type="entry name" value="Ketoacyl-synt_C"/>
    <property type="match status" value="1"/>
</dbReference>
<dbReference type="SMART" id="SM00822">
    <property type="entry name" value="PKS_KR"/>
    <property type="match status" value="1"/>
</dbReference>
<evidence type="ECO:0000256" key="6">
    <source>
        <dbReference type="ARBA" id="ARBA00022737"/>
    </source>
</evidence>
<dbReference type="InterPro" id="IPR016039">
    <property type="entry name" value="Thiolase-like"/>
</dbReference>
<evidence type="ECO:0000259" key="14">
    <source>
        <dbReference type="PROSITE" id="PS52004"/>
    </source>
</evidence>
<dbReference type="FunFam" id="3.30.559.10:FF:000023">
    <property type="entry name" value="Non-ribosomal peptide synthetase"/>
    <property type="match status" value="1"/>
</dbReference>
<dbReference type="SUPFAM" id="SSF56801">
    <property type="entry name" value="Acetyl-CoA synthetase-like"/>
    <property type="match status" value="1"/>
</dbReference>
<dbReference type="InterPro" id="IPR045851">
    <property type="entry name" value="AMP-bd_C_sf"/>
</dbReference>
<dbReference type="InterPro" id="IPR010071">
    <property type="entry name" value="AA_adenyl_dom"/>
</dbReference>
<sequence length="3531" mass="381470">MIDTSTERLESAIAVVGMAGRFPGAPGVDAFWKNLVAGVETVRFFSENELRSAGIPEHVFRDPNYIPAKGALDDLDMFDAAFFGFSPREASYLDPQHRILLECAWEALEDAGYAPDRTPGWVGVYSGTGDTSYRFHLMGAGRDPLTDAKDVPSFFGNYTDFLATRIAYKLNLRGPAIGVHTACSTSLVALCLACSALRGFECDLALAGGVSIRLPARAGYLYEEGGIPSADGHCRPFDARASGTVAGDGAGMVALKRFEDAVRDGDPIRAVIRGWALNNDGSARVGYTAPSVDGQAELIRLAHVVAGVSAREIGFVEAHGTGTPLGDPIEVAALTKAFRQATADTGFCALGAVKSNIGHLDAAAGIAGFIKTVLALRHRMIPATLHFERPNPALGIEQSPFFVNAKALPWTAEGAPRRAGVSSFGIGGTNAHVVLEEPPPAVAAPGRPLQVLPLSARTTAALGRAATLLTDHLRAHPNSNLADTAYTLQVGRSRFGVRRAVVCADNDEAVAALARLETDGAASATPIASAEPSVVFVFAGQGTQLLGVARECYDAEVVFREVVDTCSRLLQGPLGMDVRNVLLAPCSGAGDAANIERTLVVQPALFTFELALARLWMSWGVRPAALAGHSLGEIVAACVAEVLPLEDALRIVAVRGRLMDGCARGAMLAVPLAESEVVPLLGEALDLAAVNAPNACVVAGPEETVAALADMLANSGVAARLLRTSHAFHSRSMNACVDPFVAALRRERFAAPRIPCISGVSGDWLRPEEAVDPAYWGRQIRETVRFSRCLDVLGGCPDRVLLEIGPGSMLTALAQRHPARLPSVHAISSLGAGGSGTHLRSLFEAMARLWCVGVEFDWGAHHGQRRVRVPLPTYPFERQRHWIDVERLSATELTPVRHEPSAPPKSAPPQSADVREWLRVPVWEPLPRRPSASIINERATGPILAFLDSCGIGEQLLGELGWGARAVRVVSSTRFEQRGEASFGIRPGVPDDYDALVAALASAGMSLPRVLHLWCVSPPREDRDAAPLESDLDACYFSLVHLAQALGRHDPDRDIAIDVVSTCLQAVLPDDVVDPRKALLVGPCAVIPSEYPRIDCRSVDVDLPPEGEARRKLVKGLADVIAAPGGEPVVAVRGGILYARRFAPCSADQREDGGRLRDRGVYLITGGLGGVGLSLAEELARSVAARLVLVTSSPFPPRAAWDAALDGTADETWIDEAHPDPQRRTQHRIRKIGALESLGAEVEIEVADVADRAAMREVIDRARLRFGAIHGVIHAAASFDDGLIQRRQRVQSVHALRAKVLGTCVLRELLVDEPLDFFVLCTSLAPLFGPLGQTDYCAANAFQDAYAHHLRRTHRIPATAVDWGTWRDTGAAMRLVARQRLAAAPTHASSTTPLDGTPFVRVFEHAGERCFELTLSAGEDWVIDEHRLRGIPTLPGVAYLELVRAAYTAHTGASSLTISDFWFQEPLSVPDGNARNVQIGLHTDHPGFAVSVRSRPTSGRVPWVEHARGRVDCAPVEHEHVKLEALASSCPEPIEAPRGIAEQPISGGARWQGLVRWMRRGPHRALALVELPDVYGSDLDRFRIHPALLDVATSFAIPGDTPWLPFGYERVLMRGGAPRSLYSVVRFPDEGQRDGHPLRVDVQLVDMDGMEWLRIEGYTLRPAPARREARDRPTPRSNVALVATTPGLLNSLATRASPRPVPAAGQVEIEVAAAGLNFLDVLFALGIAPARASEEPLGRECAGRISAVGPGVEGFAVADDVLAIAPGSFRSWVVVDASSVVRRPTGLGVHEAAAFLVPFATAHYALNHVGRLRRGERVLIHAAAGGLGLAAVQLAVNADAEIFATAGSAAKRDHLRASGIDHVLDSRTPAFAPELMRITGGRGVDVVLNSLGGELLEAGLSVLAPYGRFLEVGKRDIHANARIGLAGFTRGQSFAAIDFGPKHPSCRQVLDEVMEMLAEGAIRPLPTTTFSMLDAARAFDMMARAQHVGRVVIEINVCESGIPAPDALVSPDATATPTVTPPWDDPQLASGIGAAEGREAFRRVLGQNAPHVLVSPQPIEALLRAFGEGQGVREKVRLITGEAGSIVAVPPADADVEQLVEEVWRKYLGVAHIGTKNFLELGGDSLIGIQVVAELRKRFGVDLPVPVFFANPTVHALSDALRARGAGRREEGASRPVATFKPTTIVHDATARYEAFPLTDVQEAYWVGRRESFELGNVAARGYFEIDSPELDIERFCRGFRVLIDRHDMLRAIVRSDGQQQVLAEVPPYEPAIEDLRSMTAAQIEARLLESRARMSDAVLATDRWPLFEIALFILPGDQVRIHMSIDALIMDAGSSAILRRDFARLYVDPDRALDPLAVTFRDYVLAERRLREGEAYRRALDYWWKRLDTLPPAPALPLVANAALVERPHFVHREVTLSAPLWSRLKERAQTRGLTPSIACLAAFAEVLTRWSAEPRFTLNITLFQRLPLHPEIEDVVGDFTSLVLLDVDGRSHDRFEARAAALQDRFLEDLDHQLVSGVRVLRELVRTGRRSPGAVMPVVFTSTLGLVAAGGAKAAPMFEGEMIYCSGQTPQVWLDQGIYERDGALTVTCDAVDELFPAGLVDDLFEAYHRLLRNLAEDDAPWTDALPELLPSLHLEAVARCNDASAPPPLGRLEDRIFALAARDPDRTAIDAGDVSLTYGELVRRSYAVARWLREGGVGSGACVAVIMRKGWEQVVAVLGTLAAGAAYLPIDGDLPPARVRALIERAEVRAVLTHSALNAHLDLSSALPRMRVDACTRALDEPCLEPRGGPGELAYVIYTSGSTGRPKAVAIEHHAALNTIVDVNDRIVMRADDRVLGVSSLSFDLSVYDIFGPLSVGGTLVLPDAQWDKDPAHWWERLCAGKVTIWSSTPTLMRLLVEFAEQRHLSFPASLRCVLLSGDWIPIDLPNRIRALGRGVWVISLGGATEASIWSIVYPIDRVDPSWKSIPYGRSLTNQTVYVLDDRMQLRPLMVPGELYIGGIGLARAYLNDPATTADLFVTSGATGERLYRTGDFGRLHQDGTIEFLGRKDLQVKVQGFRIEIGEIESVLVQHPSLSASVVATRGEALGDQRLVAYVVPRLGEAPTPTALRGFLAERLPAYMIPSAFVHLDELPRSQNGKVARDRLPDVNGSREAGRGTAVSGAFSSALTRVVSVVERVLRVDRVDSSTNLFDLGADSIALIRIANGIEAELGARVRIAAMYDHPTIEGLLALLEREGAVPAEPTRTSTSPRDAAVLVAREDVARFKQQRPGLRHFGDERAAIVLPSDEPPGKEREYLHKRRSVRRFALKALPLRSIASMLSCLRETKLDGGPRRLYASAGGLYPVQTYLHMKPGRVEQIDGGMYYHDPITHRLVSVGTSTAIDRHIHDPFVNRSTFDEAAFSVFLVGRMHAIVPVYDEHAERFATLEAGLMAQLLDLWAPEYGIGLCHIGALDSDGVRDAFELDPSDVLLASLVGGASEASAEVAGTASAPAEDASARAARLLQQVRSMSPSEATTMLRAQRRDVGRRP</sequence>
<dbReference type="FunFam" id="3.40.47.10:FF:000042">
    <property type="entry name" value="Polyketide synthase Pks13"/>
    <property type="match status" value="1"/>
</dbReference>
<evidence type="ECO:0000259" key="15">
    <source>
        <dbReference type="PROSITE" id="PS52019"/>
    </source>
</evidence>
<dbReference type="InterPro" id="IPR049490">
    <property type="entry name" value="C883_1060-like_KR_N"/>
</dbReference>
<dbReference type="InterPro" id="IPR025110">
    <property type="entry name" value="AMP-bd_C"/>
</dbReference>
<dbReference type="Pfam" id="PF08659">
    <property type="entry name" value="KR"/>
    <property type="match status" value="1"/>
</dbReference>
<feature type="domain" description="Carrier" evidence="13">
    <location>
        <begin position="2090"/>
        <end position="2165"/>
    </location>
</feature>
<dbReference type="SMART" id="SM00829">
    <property type="entry name" value="PKS_ER"/>
    <property type="match status" value="1"/>
</dbReference>
<dbReference type="InterPro" id="IPR014043">
    <property type="entry name" value="Acyl_transferase_dom"/>
</dbReference>
<dbReference type="Gene3D" id="3.40.109.10">
    <property type="entry name" value="NADH Oxidase"/>
    <property type="match status" value="1"/>
</dbReference>
<dbReference type="InterPro" id="IPR011032">
    <property type="entry name" value="GroES-like_sf"/>
</dbReference>
<dbReference type="SUPFAM" id="SSF51735">
    <property type="entry name" value="NAD(P)-binding Rossmann-fold domains"/>
    <property type="match status" value="3"/>
</dbReference>
<dbReference type="InterPro" id="IPR042104">
    <property type="entry name" value="PKS_dehydratase_sf"/>
</dbReference>
<comment type="similarity">
    <text evidence="10">In the C-terminal section; belongs to the NRP synthetase family.</text>
</comment>
<evidence type="ECO:0000313" key="16">
    <source>
        <dbReference type="EMBL" id="AUX38592.1"/>
    </source>
</evidence>
<dbReference type="CDD" id="cd19535">
    <property type="entry name" value="Cyc_NRPS"/>
    <property type="match status" value="1"/>
</dbReference>
<dbReference type="Gene3D" id="3.40.47.10">
    <property type="match status" value="1"/>
</dbReference>
<dbReference type="SMART" id="SM00826">
    <property type="entry name" value="PKS_DH"/>
    <property type="match status" value="1"/>
</dbReference>
<dbReference type="InterPro" id="IPR057326">
    <property type="entry name" value="KR_dom"/>
</dbReference>
<dbReference type="InterPro" id="IPR020845">
    <property type="entry name" value="AMP-binding_CS"/>
</dbReference>
<organism evidence="16 17">
    <name type="scientific">Sorangium cellulosum</name>
    <name type="common">Polyangium cellulosum</name>
    <dbReference type="NCBI Taxonomy" id="56"/>
    <lineage>
        <taxon>Bacteria</taxon>
        <taxon>Pseudomonadati</taxon>
        <taxon>Myxococcota</taxon>
        <taxon>Polyangia</taxon>
        <taxon>Polyangiales</taxon>
        <taxon>Polyangiaceae</taxon>
        <taxon>Sorangium</taxon>
    </lineage>
</organism>
<dbReference type="FunFam" id="3.40.50.720:FF:000209">
    <property type="entry name" value="Polyketide synthase Pks12"/>
    <property type="match status" value="1"/>
</dbReference>
<dbReference type="SUPFAM" id="SSF47336">
    <property type="entry name" value="ACP-like"/>
    <property type="match status" value="2"/>
</dbReference>
<dbReference type="Gene3D" id="3.30.559.30">
    <property type="entry name" value="Nonribosomal peptide synthetase, condensation domain"/>
    <property type="match status" value="1"/>
</dbReference>
<dbReference type="Gene3D" id="3.30.559.10">
    <property type="entry name" value="Chloramphenicol acetyltransferase-like domain"/>
    <property type="match status" value="1"/>
</dbReference>
<dbReference type="InterPro" id="IPR020051">
    <property type="entry name" value="SagB-type_dehydrogenase"/>
</dbReference>
<dbReference type="Pfam" id="PF00668">
    <property type="entry name" value="Condensation"/>
    <property type="match status" value="1"/>
</dbReference>
<dbReference type="Gene3D" id="3.30.70.3290">
    <property type="match status" value="1"/>
</dbReference>
<dbReference type="RefSeq" id="WP_129581020.1">
    <property type="nucleotide sequence ID" value="NZ_CP012672.1"/>
</dbReference>
<dbReference type="InterPro" id="IPR029479">
    <property type="entry name" value="Nitroreductase"/>
</dbReference>
<dbReference type="InterPro" id="IPR020843">
    <property type="entry name" value="ER"/>
</dbReference>
<protein>
    <recommendedName>
        <fullName evidence="18">Polyketide synthase</fullName>
    </recommendedName>
</protein>
<dbReference type="Pfam" id="PF00550">
    <property type="entry name" value="PP-binding"/>
    <property type="match status" value="2"/>
</dbReference>
<feature type="region of interest" description="Disordered" evidence="12">
    <location>
        <begin position="3510"/>
        <end position="3531"/>
    </location>
</feature>
<dbReference type="FunFam" id="3.30.559.30:FF:000006">
    <property type="entry name" value="Yersiniabactin polyketide/non-ribosomal peptide synthetase"/>
    <property type="match status" value="1"/>
</dbReference>
<evidence type="ECO:0000256" key="1">
    <source>
        <dbReference type="ARBA" id="ARBA00001957"/>
    </source>
</evidence>
<evidence type="ECO:0000256" key="12">
    <source>
        <dbReference type="SAM" id="MobiDB-lite"/>
    </source>
</evidence>
<comment type="cofactor">
    <cofactor evidence="1">
        <name>pantetheine 4'-phosphate</name>
        <dbReference type="ChEBI" id="CHEBI:47942"/>
    </cofactor>
</comment>
<dbReference type="Pfam" id="PF13602">
    <property type="entry name" value="ADH_zinc_N_2"/>
    <property type="match status" value="1"/>
</dbReference>
<dbReference type="InterPro" id="IPR050091">
    <property type="entry name" value="PKS_NRPS_Biosynth_Enz"/>
</dbReference>
<dbReference type="Pfam" id="PF00109">
    <property type="entry name" value="ketoacyl-synt"/>
    <property type="match status" value="1"/>
</dbReference>
<evidence type="ECO:0008006" key="18">
    <source>
        <dbReference type="Google" id="ProtNLM"/>
    </source>
</evidence>
<dbReference type="InterPro" id="IPR006162">
    <property type="entry name" value="Ppantetheine_attach_site"/>
</dbReference>
<dbReference type="InterPro" id="IPR049551">
    <property type="entry name" value="PKS_DH_C"/>
</dbReference>
<evidence type="ECO:0000256" key="10">
    <source>
        <dbReference type="ARBA" id="ARBA00029443"/>
    </source>
</evidence>
<reference evidence="16 17" key="1">
    <citation type="submission" date="2015-09" db="EMBL/GenBank/DDBJ databases">
        <title>Sorangium comparison.</title>
        <authorList>
            <person name="Zaburannyi N."/>
            <person name="Bunk B."/>
            <person name="Overmann J."/>
            <person name="Mueller R."/>
        </authorList>
    </citation>
    <scope>NUCLEOTIDE SEQUENCE [LARGE SCALE GENOMIC DNA]</scope>
    <source>
        <strain evidence="16 17">So ce836</strain>
    </source>
</reference>
<dbReference type="PROSITE" id="PS52019">
    <property type="entry name" value="PKS_MFAS_DH"/>
    <property type="match status" value="1"/>
</dbReference>
<keyword evidence="2" id="KW-0596">Phosphopantetheine</keyword>
<dbReference type="SUPFAM" id="SSF55048">
    <property type="entry name" value="Probable ACP-binding domain of malonyl-CoA ACP transacylase"/>
    <property type="match status" value="1"/>
</dbReference>
<gene>
    <name evidence="16" type="ORF">SOCE836_108390</name>
</gene>
<feature type="region of interest" description="C-terminal hotdog fold" evidence="11">
    <location>
        <begin position="1531"/>
        <end position="1669"/>
    </location>
</feature>
<evidence type="ECO:0000256" key="11">
    <source>
        <dbReference type="PROSITE-ProRule" id="PRU01363"/>
    </source>
</evidence>
<proteinExistence type="inferred from homology"/>
<dbReference type="PANTHER" id="PTHR43775">
    <property type="entry name" value="FATTY ACID SYNTHASE"/>
    <property type="match status" value="1"/>
</dbReference>
<dbReference type="PANTHER" id="PTHR43775:SF37">
    <property type="entry name" value="SI:DKEY-61P9.11"/>
    <property type="match status" value="1"/>
</dbReference>
<dbReference type="SUPFAM" id="SSF52777">
    <property type="entry name" value="CoA-dependent acyltransferases"/>
    <property type="match status" value="2"/>
</dbReference>
<dbReference type="Gene3D" id="3.40.366.10">
    <property type="entry name" value="Malonyl-Coenzyme A Acyl Carrier Protein, domain 2"/>
    <property type="match status" value="1"/>
</dbReference>
<dbReference type="InterPro" id="IPR049900">
    <property type="entry name" value="PKS_mFAS_DH"/>
</dbReference>
<dbReference type="CDD" id="cd12114">
    <property type="entry name" value="A_NRPS_TlmIV_like"/>
    <property type="match status" value="1"/>
</dbReference>
<dbReference type="Pfam" id="PF21089">
    <property type="entry name" value="PKS_DH_N"/>
    <property type="match status" value="1"/>
</dbReference>
<dbReference type="InterPro" id="IPR018201">
    <property type="entry name" value="Ketoacyl_synth_AS"/>
</dbReference>
<dbReference type="InterPro" id="IPR013154">
    <property type="entry name" value="ADH-like_N"/>
</dbReference>
<dbReference type="GO" id="GO:0016491">
    <property type="term" value="F:oxidoreductase activity"/>
    <property type="evidence" value="ECO:0007669"/>
    <property type="project" value="InterPro"/>
</dbReference>
<dbReference type="InterPro" id="IPR049552">
    <property type="entry name" value="PKS_DH_N"/>
</dbReference>
<dbReference type="InterPro" id="IPR014031">
    <property type="entry name" value="Ketoacyl_synth_C"/>
</dbReference>
<keyword evidence="6" id="KW-0677">Repeat</keyword>
<dbReference type="Gene3D" id="1.10.1200.10">
    <property type="entry name" value="ACP-like"/>
    <property type="match status" value="2"/>
</dbReference>
<dbReference type="EMBL" id="CP012672">
    <property type="protein sequence ID" value="AUX38592.1"/>
    <property type="molecule type" value="Genomic_DNA"/>
</dbReference>
<feature type="active site" description="Proton acceptor; for dehydratase activity" evidence="11">
    <location>
        <position position="1426"/>
    </location>
</feature>
<dbReference type="Gene3D" id="3.40.50.980">
    <property type="match status" value="2"/>
</dbReference>
<keyword evidence="7" id="KW-0276">Fatty acid metabolism</keyword>
<evidence type="ECO:0000256" key="7">
    <source>
        <dbReference type="ARBA" id="ARBA00022832"/>
    </source>
</evidence>
<dbReference type="GO" id="GO:0006633">
    <property type="term" value="P:fatty acid biosynthetic process"/>
    <property type="evidence" value="ECO:0007669"/>
    <property type="project" value="InterPro"/>
</dbReference>
<dbReference type="InterPro" id="IPR000415">
    <property type="entry name" value="Nitroreductase-like"/>
</dbReference>
<dbReference type="InterPro" id="IPR001242">
    <property type="entry name" value="Condensation_dom"/>
</dbReference>
<keyword evidence="5" id="KW-0808">Transferase</keyword>
<evidence type="ECO:0000256" key="5">
    <source>
        <dbReference type="ARBA" id="ARBA00022679"/>
    </source>
</evidence>
<dbReference type="CDD" id="cd08953">
    <property type="entry name" value="KR_2_SDR_x"/>
    <property type="match status" value="1"/>
</dbReference>
<dbReference type="NCBIfam" id="TIGR03605">
    <property type="entry name" value="antibiot_sagB"/>
    <property type="match status" value="1"/>
</dbReference>
<dbReference type="Gene3D" id="3.40.50.720">
    <property type="entry name" value="NAD(P)-binding Rossmann-like Domain"/>
    <property type="match status" value="2"/>
</dbReference>
<dbReference type="GO" id="GO:0031177">
    <property type="term" value="F:phosphopantetheine binding"/>
    <property type="evidence" value="ECO:0007669"/>
    <property type="project" value="InterPro"/>
</dbReference>
<keyword evidence="3" id="KW-0597">Phosphoprotein</keyword>
<dbReference type="Pfam" id="PF21394">
    <property type="entry name" value="Beta-ketacyl_N"/>
    <property type="match status" value="1"/>
</dbReference>
<dbReference type="Gene3D" id="3.90.180.10">
    <property type="entry name" value="Medium-chain alcohol dehydrogenases, catalytic domain"/>
    <property type="match status" value="1"/>
</dbReference>
<dbReference type="InterPro" id="IPR009081">
    <property type="entry name" value="PP-bd_ACP"/>
</dbReference>
<dbReference type="InterPro" id="IPR013968">
    <property type="entry name" value="PKS_KR"/>
</dbReference>
<dbReference type="InterPro" id="IPR023213">
    <property type="entry name" value="CAT-like_dom_sf"/>
</dbReference>
<dbReference type="CDD" id="cd02142">
    <property type="entry name" value="McbC_SagB-like_oxidoreductase"/>
    <property type="match status" value="1"/>
</dbReference>
<dbReference type="SUPFAM" id="SSF52151">
    <property type="entry name" value="FabD/lysophospholipase-like"/>
    <property type="match status" value="1"/>
</dbReference>
<feature type="domain" description="Ketosynthase family 3 (KS3)" evidence="14">
    <location>
        <begin position="10"/>
        <end position="437"/>
    </location>
</feature>
<dbReference type="InterPro" id="IPR020841">
    <property type="entry name" value="PKS_Beta-ketoAc_synthase_dom"/>
</dbReference>
<keyword evidence="9" id="KW-0511">Multifunctional enzyme</keyword>
<dbReference type="Gene3D" id="2.30.38.10">
    <property type="entry name" value="Luciferase, Domain 3"/>
    <property type="match status" value="1"/>
</dbReference>
<evidence type="ECO:0000313" key="17">
    <source>
        <dbReference type="Proteomes" id="UP000295497"/>
    </source>
</evidence>
<dbReference type="InterPro" id="IPR000873">
    <property type="entry name" value="AMP-dep_synth/lig_dom"/>
</dbReference>
<dbReference type="InterPro" id="IPR020806">
    <property type="entry name" value="PKS_PP-bd"/>
</dbReference>
<dbReference type="SMART" id="SM00827">
    <property type="entry name" value="PKS_AT"/>
    <property type="match status" value="1"/>
</dbReference>
<dbReference type="SUPFAM" id="SSF50129">
    <property type="entry name" value="GroES-like"/>
    <property type="match status" value="1"/>
</dbReference>
<dbReference type="SUPFAM" id="SSF55469">
    <property type="entry name" value="FMN-dependent nitroreductase-like"/>
    <property type="match status" value="1"/>
</dbReference>
<dbReference type="CDD" id="cd00833">
    <property type="entry name" value="PKS"/>
    <property type="match status" value="1"/>
</dbReference>
<dbReference type="InterPro" id="IPR020807">
    <property type="entry name" value="PKS_DH"/>
</dbReference>
<dbReference type="Pfam" id="PF14765">
    <property type="entry name" value="PS-DH"/>
    <property type="match status" value="1"/>
</dbReference>
<evidence type="ECO:0000256" key="2">
    <source>
        <dbReference type="ARBA" id="ARBA00022450"/>
    </source>
</evidence>
<accession>A0A4V0NI15</accession>
<dbReference type="Pfam" id="PF13193">
    <property type="entry name" value="AMP-binding_C"/>
    <property type="match status" value="1"/>
</dbReference>
<dbReference type="Pfam" id="PF00501">
    <property type="entry name" value="AMP-binding"/>
    <property type="match status" value="1"/>
</dbReference>
<dbReference type="PROSITE" id="PS00606">
    <property type="entry name" value="KS3_1"/>
    <property type="match status" value="1"/>
</dbReference>
<dbReference type="NCBIfam" id="TIGR01733">
    <property type="entry name" value="AA-adenyl-dom"/>
    <property type="match status" value="1"/>
</dbReference>
<dbReference type="CDD" id="cd05195">
    <property type="entry name" value="enoyl_red"/>
    <property type="match status" value="1"/>
</dbReference>
<feature type="domain" description="Carrier" evidence="13">
    <location>
        <begin position="3164"/>
        <end position="3239"/>
    </location>
</feature>
<dbReference type="InterPro" id="IPR036736">
    <property type="entry name" value="ACP-like_sf"/>
</dbReference>
<dbReference type="PROSITE" id="PS00455">
    <property type="entry name" value="AMP_BINDING"/>
    <property type="match status" value="1"/>
</dbReference>
<dbReference type="InterPro" id="IPR036291">
    <property type="entry name" value="NAD(P)-bd_dom_sf"/>
</dbReference>
<dbReference type="SMART" id="SM00825">
    <property type="entry name" value="PKS_KS"/>
    <property type="match status" value="1"/>
</dbReference>
<dbReference type="SMART" id="SM00823">
    <property type="entry name" value="PKS_PP"/>
    <property type="match status" value="2"/>
</dbReference>
<dbReference type="PROSITE" id="PS50075">
    <property type="entry name" value="CARRIER"/>
    <property type="match status" value="2"/>
</dbReference>
<dbReference type="SUPFAM" id="SSF53901">
    <property type="entry name" value="Thiolase-like"/>
    <property type="match status" value="1"/>
</dbReference>
<dbReference type="InterPro" id="IPR057737">
    <property type="entry name" value="Condensation_MtbB-like"/>
</dbReference>
<dbReference type="Proteomes" id="UP000295497">
    <property type="component" value="Chromosome"/>
</dbReference>
<dbReference type="Gene3D" id="3.10.129.110">
    <property type="entry name" value="Polyketide synthase dehydratase"/>
    <property type="match status" value="1"/>
</dbReference>
<dbReference type="InterPro" id="IPR001227">
    <property type="entry name" value="Ac_transferase_dom_sf"/>
</dbReference>
<dbReference type="Pfam" id="PF08240">
    <property type="entry name" value="ADH_N"/>
    <property type="match status" value="1"/>
</dbReference>
<dbReference type="Gene3D" id="3.30.300.30">
    <property type="match status" value="1"/>
</dbReference>
<evidence type="ECO:0000259" key="13">
    <source>
        <dbReference type="PROSITE" id="PS50075"/>
    </source>
</evidence>
<evidence type="ECO:0000256" key="8">
    <source>
        <dbReference type="ARBA" id="ARBA00023098"/>
    </source>
</evidence>
<keyword evidence="8" id="KW-0443">Lipid metabolism</keyword>
<feature type="active site" description="Proton donor; for dehydratase activity" evidence="11">
    <location>
        <position position="1590"/>
    </location>
</feature>
<dbReference type="InterPro" id="IPR014030">
    <property type="entry name" value="Ketoacyl_synth_N"/>
</dbReference>
<keyword evidence="4" id="KW-0436">Ligase</keyword>
<dbReference type="GO" id="GO:0004312">
    <property type="term" value="F:fatty acid synthase activity"/>
    <property type="evidence" value="ECO:0007669"/>
    <property type="project" value="TreeGrafter"/>
</dbReference>
<evidence type="ECO:0000256" key="3">
    <source>
        <dbReference type="ARBA" id="ARBA00022553"/>
    </source>
</evidence>
<dbReference type="Pfam" id="PF22621">
    <property type="entry name" value="CurL-like_PKS_C"/>
    <property type="match status" value="1"/>
</dbReference>
<name>A0A4V0NI15_SORCE</name>
<dbReference type="Pfam" id="PF00881">
    <property type="entry name" value="Nitroreductase"/>
    <property type="match status" value="1"/>
</dbReference>